<sequence length="167" mass="17913">MMRKATQGQPMQILSPIPDAILPQAGRLWRRHFGGLGRVRGFRAANGAVALQGGRVLGVIGFRDAGGGFATWRAGLAAILFRPAPPTGDLVIDGIVARLPRRGIGRALVARAEAEARARGRPGLRAEVAAGNRAALAFYRRLGFVEETRGRFGWPWTGTVLVLRKAL</sequence>
<comment type="caution">
    <text evidence="4">The sequence shown here is derived from an EMBL/GenBank/DDBJ whole genome shotgun (WGS) entry which is preliminary data.</text>
</comment>
<dbReference type="PROSITE" id="PS51186">
    <property type="entry name" value="GNAT"/>
    <property type="match status" value="1"/>
</dbReference>
<evidence type="ECO:0000313" key="5">
    <source>
        <dbReference type="Proteomes" id="UP000283587"/>
    </source>
</evidence>
<dbReference type="PANTHER" id="PTHR43877">
    <property type="entry name" value="AMINOALKYLPHOSPHONATE N-ACETYLTRANSFERASE-RELATED-RELATED"/>
    <property type="match status" value="1"/>
</dbReference>
<dbReference type="InterPro" id="IPR050832">
    <property type="entry name" value="Bact_Acetyltransf"/>
</dbReference>
<organism evidence="4 5">
    <name type="scientific">Paracoccus siganidrum</name>
    <dbReference type="NCBI Taxonomy" id="1276757"/>
    <lineage>
        <taxon>Bacteria</taxon>
        <taxon>Pseudomonadati</taxon>
        <taxon>Pseudomonadota</taxon>
        <taxon>Alphaproteobacteria</taxon>
        <taxon>Rhodobacterales</taxon>
        <taxon>Paracoccaceae</taxon>
        <taxon>Paracoccus</taxon>
    </lineage>
</organism>
<dbReference type="SUPFAM" id="SSF55729">
    <property type="entry name" value="Acyl-CoA N-acyltransferases (Nat)"/>
    <property type="match status" value="1"/>
</dbReference>
<evidence type="ECO:0000259" key="3">
    <source>
        <dbReference type="PROSITE" id="PS51186"/>
    </source>
</evidence>
<evidence type="ECO:0000256" key="2">
    <source>
        <dbReference type="ARBA" id="ARBA00023315"/>
    </source>
</evidence>
<dbReference type="Proteomes" id="UP000283587">
    <property type="component" value="Unassembled WGS sequence"/>
</dbReference>
<dbReference type="EMBL" id="QZEW01000021">
    <property type="protein sequence ID" value="RJL18814.1"/>
    <property type="molecule type" value="Genomic_DNA"/>
</dbReference>
<evidence type="ECO:0000256" key="1">
    <source>
        <dbReference type="ARBA" id="ARBA00022679"/>
    </source>
</evidence>
<protein>
    <submittedName>
        <fullName evidence="4">GNAT family N-acetyltransferase</fullName>
    </submittedName>
</protein>
<dbReference type="OrthoDB" id="7771980at2"/>
<accession>A0A419A9A6</accession>
<feature type="domain" description="N-acetyltransferase" evidence="3">
    <location>
        <begin position="1"/>
        <end position="167"/>
    </location>
</feature>
<dbReference type="Gene3D" id="3.40.630.30">
    <property type="match status" value="1"/>
</dbReference>
<dbReference type="InterPro" id="IPR000182">
    <property type="entry name" value="GNAT_dom"/>
</dbReference>
<keyword evidence="2" id="KW-0012">Acyltransferase</keyword>
<keyword evidence="5" id="KW-1185">Reference proteome</keyword>
<dbReference type="GO" id="GO:0016747">
    <property type="term" value="F:acyltransferase activity, transferring groups other than amino-acyl groups"/>
    <property type="evidence" value="ECO:0007669"/>
    <property type="project" value="InterPro"/>
</dbReference>
<proteinExistence type="predicted"/>
<dbReference type="Pfam" id="PF00583">
    <property type="entry name" value="Acetyltransf_1"/>
    <property type="match status" value="1"/>
</dbReference>
<evidence type="ECO:0000313" key="4">
    <source>
        <dbReference type="EMBL" id="RJL18814.1"/>
    </source>
</evidence>
<reference evidence="5" key="1">
    <citation type="submission" date="2018-09" db="EMBL/GenBank/DDBJ databases">
        <title>Paracoccus onubensis nov. sp. a moderate halophilic bacterium isolated from Gruta de las Maravillas (Aracena, Spain).</title>
        <authorList>
            <person name="Jurado V."/>
            <person name="Gutierrez-Patricio S."/>
            <person name="Gonzalez-Pimentel J.L."/>
            <person name="Miller A.Z."/>
            <person name="Laiz L."/>
            <person name="Saiz-Jimenez C."/>
        </authorList>
    </citation>
    <scope>NUCLEOTIDE SEQUENCE [LARGE SCALE GENOMIC DNA]</scope>
    <source>
        <strain evidence="5">DSM 26381</strain>
    </source>
</reference>
<gene>
    <name evidence="4" type="ORF">D3P05_06285</name>
</gene>
<dbReference type="AlphaFoldDB" id="A0A419A9A6"/>
<dbReference type="InterPro" id="IPR016181">
    <property type="entry name" value="Acyl_CoA_acyltransferase"/>
</dbReference>
<name>A0A419A9A6_9RHOB</name>
<keyword evidence="1 4" id="KW-0808">Transferase</keyword>